<keyword evidence="2" id="KW-1185">Reference proteome</keyword>
<dbReference type="Proteomes" id="UP000499080">
    <property type="component" value="Unassembled WGS sequence"/>
</dbReference>
<comment type="caution">
    <text evidence="1">The sequence shown here is derived from an EMBL/GenBank/DDBJ whole genome shotgun (WGS) entry which is preliminary data.</text>
</comment>
<reference evidence="1 2" key="1">
    <citation type="journal article" date="2019" name="Sci. Rep.">
        <title>Orb-weaving spider Araneus ventricosus genome elucidates the spidroin gene catalogue.</title>
        <authorList>
            <person name="Kono N."/>
            <person name="Nakamura H."/>
            <person name="Ohtoshi R."/>
            <person name="Moran D.A.P."/>
            <person name="Shinohara A."/>
            <person name="Yoshida Y."/>
            <person name="Fujiwara M."/>
            <person name="Mori M."/>
            <person name="Tomita M."/>
            <person name="Arakawa K."/>
        </authorList>
    </citation>
    <scope>NUCLEOTIDE SEQUENCE [LARGE SCALE GENOMIC DNA]</scope>
</reference>
<evidence type="ECO:0000313" key="1">
    <source>
        <dbReference type="EMBL" id="GBM52753.1"/>
    </source>
</evidence>
<sequence>MSVELSEKRGTDQRSAAFEPKKNAVISFMNTFKCIEFHYVGIRFKRELTQQLTTHKKYAAYLQLRYPRQFDWIVGFPGARAMLGFQNFILYTITDDGFWTELKMLTNRFSAETCQNQKLKDRKSGKKIPRKSANLAENMAKRI</sequence>
<gene>
    <name evidence="1" type="ORF">AVEN_94559_1</name>
</gene>
<name>A0A4Y2GGM9_ARAVE</name>
<proteinExistence type="predicted"/>
<protein>
    <submittedName>
        <fullName evidence="1">Uncharacterized protein</fullName>
    </submittedName>
</protein>
<organism evidence="1 2">
    <name type="scientific">Araneus ventricosus</name>
    <name type="common">Orbweaver spider</name>
    <name type="synonym">Epeira ventricosa</name>
    <dbReference type="NCBI Taxonomy" id="182803"/>
    <lineage>
        <taxon>Eukaryota</taxon>
        <taxon>Metazoa</taxon>
        <taxon>Ecdysozoa</taxon>
        <taxon>Arthropoda</taxon>
        <taxon>Chelicerata</taxon>
        <taxon>Arachnida</taxon>
        <taxon>Araneae</taxon>
        <taxon>Araneomorphae</taxon>
        <taxon>Entelegynae</taxon>
        <taxon>Araneoidea</taxon>
        <taxon>Araneidae</taxon>
        <taxon>Araneus</taxon>
    </lineage>
</organism>
<accession>A0A4Y2GGM9</accession>
<dbReference type="AlphaFoldDB" id="A0A4Y2GGM9"/>
<dbReference type="EMBL" id="BGPR01177841">
    <property type="protein sequence ID" value="GBM52753.1"/>
    <property type="molecule type" value="Genomic_DNA"/>
</dbReference>
<evidence type="ECO:0000313" key="2">
    <source>
        <dbReference type="Proteomes" id="UP000499080"/>
    </source>
</evidence>